<protein>
    <recommendedName>
        <fullName evidence="3">YgiT-type zinc finger domain-containing protein</fullName>
    </recommendedName>
</protein>
<dbReference type="RefSeq" id="WP_167978962.1">
    <property type="nucleotide sequence ID" value="NZ_VSRL01000240.1"/>
</dbReference>
<reference evidence="1 2" key="1">
    <citation type="submission" date="2019-08" db="EMBL/GenBank/DDBJ databases">
        <title>Lentzea from Indian Himalayas.</title>
        <authorList>
            <person name="Mandal S."/>
            <person name="Mallick Gupta A."/>
            <person name="Maiti P.K."/>
            <person name="Sarkar J."/>
            <person name="Mandal S."/>
        </authorList>
    </citation>
    <scope>NUCLEOTIDE SEQUENCE [LARGE SCALE GENOMIC DNA]</scope>
    <source>
        <strain evidence="1 2">PSKA42</strain>
    </source>
</reference>
<keyword evidence="2" id="KW-1185">Reference proteome</keyword>
<name>A0ABX1FU28_9PSEU</name>
<evidence type="ECO:0000313" key="1">
    <source>
        <dbReference type="EMBL" id="NKE62329.1"/>
    </source>
</evidence>
<dbReference type="EMBL" id="VSRL01000240">
    <property type="protein sequence ID" value="NKE62329.1"/>
    <property type="molecule type" value="Genomic_DNA"/>
</dbReference>
<gene>
    <name evidence="1" type="ORF">FXN61_38565</name>
</gene>
<organism evidence="1 2">
    <name type="scientific">Lentzea indica</name>
    <dbReference type="NCBI Taxonomy" id="2604800"/>
    <lineage>
        <taxon>Bacteria</taxon>
        <taxon>Bacillati</taxon>
        <taxon>Actinomycetota</taxon>
        <taxon>Actinomycetes</taxon>
        <taxon>Pseudonocardiales</taxon>
        <taxon>Pseudonocardiaceae</taxon>
        <taxon>Lentzea</taxon>
    </lineage>
</organism>
<dbReference type="Proteomes" id="UP001515943">
    <property type="component" value="Unassembled WGS sequence"/>
</dbReference>
<evidence type="ECO:0008006" key="3">
    <source>
        <dbReference type="Google" id="ProtNLM"/>
    </source>
</evidence>
<accession>A0ABX1FU28</accession>
<comment type="caution">
    <text evidence="1">The sequence shown here is derived from an EMBL/GenBank/DDBJ whole genome shotgun (WGS) entry which is preliminary data.</text>
</comment>
<evidence type="ECO:0000313" key="2">
    <source>
        <dbReference type="Proteomes" id="UP001515943"/>
    </source>
</evidence>
<proteinExistence type="predicted"/>
<sequence length="180" mass="19720">MSEHAIRLVEISLTAEEAERRAAVVASWLLDRGVIVVNENRSLMAPSEFRAGPRCSAAAPEADRWVGGGHTGVDVVAERRVHHAVENYEPPACPRCGAEAISDSAHHALIEPWLYERVEPSVRCVTCGQSSLVGDLEGRWSFHIGELAVVFHNWPPLFPEFVAELGAVMGPRTRVVVDHT</sequence>